<dbReference type="AlphaFoldDB" id="A0A7R9P5I9"/>
<dbReference type="EMBL" id="OE180014">
    <property type="protein sequence ID" value="CAD7570348.1"/>
    <property type="molecule type" value="Genomic_DNA"/>
</dbReference>
<protein>
    <submittedName>
        <fullName evidence="1">(California timema) hypothetical protein</fullName>
    </submittedName>
</protein>
<proteinExistence type="predicted"/>
<evidence type="ECO:0000313" key="1">
    <source>
        <dbReference type="EMBL" id="CAD7570348.1"/>
    </source>
</evidence>
<accession>A0A7R9P5I9</accession>
<reference evidence="1" key="1">
    <citation type="submission" date="2020-11" db="EMBL/GenBank/DDBJ databases">
        <authorList>
            <person name="Tran Van P."/>
        </authorList>
    </citation>
    <scope>NUCLEOTIDE SEQUENCE</scope>
</reference>
<organism evidence="1">
    <name type="scientific">Timema californicum</name>
    <name type="common">California timema</name>
    <name type="synonym">Walking stick</name>
    <dbReference type="NCBI Taxonomy" id="61474"/>
    <lineage>
        <taxon>Eukaryota</taxon>
        <taxon>Metazoa</taxon>
        <taxon>Ecdysozoa</taxon>
        <taxon>Arthropoda</taxon>
        <taxon>Hexapoda</taxon>
        <taxon>Insecta</taxon>
        <taxon>Pterygota</taxon>
        <taxon>Neoptera</taxon>
        <taxon>Polyneoptera</taxon>
        <taxon>Phasmatodea</taxon>
        <taxon>Timematodea</taxon>
        <taxon>Timematoidea</taxon>
        <taxon>Timematidae</taxon>
        <taxon>Timema</taxon>
    </lineage>
</organism>
<name>A0A7R9P5I9_TIMCA</name>
<gene>
    <name evidence="1" type="ORF">TCMB3V08_LOCUS3053</name>
</gene>
<sequence>MLSPLLNKCSTLSSRNGLTLYKQLLRTILDYACPAWVHRLNMHTRRMQIFQSRCLSIIGDVVRYVQNVTLHRNLLMPTIKDYFRKLVQSFYDRLSGATNPLIQDLGNYFIDPGRNFVKCDNPSRHRLNPPSPTLHCSIGHGRPPAVPVNQSSATADCGDKTSLSSTLLCRTRSRFVPPHTTAR</sequence>